<evidence type="ECO:0000256" key="9">
    <source>
        <dbReference type="SAM" id="Phobius"/>
    </source>
</evidence>
<dbReference type="CDD" id="cd00082">
    <property type="entry name" value="HisKA"/>
    <property type="match status" value="1"/>
</dbReference>
<dbReference type="EC" id="2.7.13.3" evidence="2"/>
<feature type="coiled-coil region" evidence="8">
    <location>
        <begin position="209"/>
        <end position="236"/>
    </location>
</feature>
<dbReference type="GO" id="GO:0000155">
    <property type="term" value="F:phosphorelay sensor kinase activity"/>
    <property type="evidence" value="ECO:0007669"/>
    <property type="project" value="InterPro"/>
</dbReference>
<gene>
    <name evidence="13" type="ORF">DGMP_32200</name>
</gene>
<dbReference type="AlphaFoldDB" id="A0A8D5JNC0"/>
<keyword evidence="3" id="KW-0808">Transferase</keyword>
<dbReference type="PANTHER" id="PTHR43065">
    <property type="entry name" value="SENSOR HISTIDINE KINASE"/>
    <property type="match status" value="1"/>
</dbReference>
<feature type="domain" description="Histidine kinase" evidence="10">
    <location>
        <begin position="613"/>
        <end position="865"/>
    </location>
</feature>
<evidence type="ECO:0000256" key="6">
    <source>
        <dbReference type="ARBA" id="ARBA00022840"/>
    </source>
</evidence>
<keyword evidence="9" id="KW-1133">Transmembrane helix</keyword>
<dbReference type="NCBIfam" id="TIGR00229">
    <property type="entry name" value="sensory_box"/>
    <property type="match status" value="1"/>
</dbReference>
<sequence>MKPANIKIKYKILIHIVIILGVVSVSLISTTIYHSKKAGQSILESVSTRMRDLQELSSFEFEKAKNIARRGVVEVSGLEAIDSITAIALQNQKEFYDVVAHEVIAAGKAVSTTLDEQSRVINNNLDKVVLDSTHSIYEITKAGQKSRKLMSNLAIINVDSLKEITTQSLERFGRTREYYDREFNVLGTAVERSIDQVLIKFLLSMEKKVEGREKNEDIMIRELEKLKKEIISSQEKFYLEMLQDIDLQKRILVEESALVADKVNWASNRELENSSVTQFNEAGRIAGNLTRTLVTLRKNIAASSVQVKTTIDVLRKTLPQYLKEKDKATNRKIKREIISTRMAVDRAKKKVAGEIDENTGKALNLFGTKIMASQQIIGKTLTDSLQKMTTFSLLITAVCTILAVAVSFFMIRSLTEPISRVLRFAEKMAEGHLDERLPEGPDEMGEMGRALNAMARELRKLEEETLNAFNQTLDQIHDCVFMFEPDTYSFIFVNQGVVDLLGYSREEMMDMSPFDIDADLKSTSETLWKNLDYLIKDKSGVYEFSTHLKTCSGENIPVEVSIKYILPPKGEPRFVAIVHDMTDRINKRKENNMLQAKLLQKEKLESVGRLAAGIAHEINTPIQFVATNIEFLGEAHGDVGSLIEGIEHIAMHCGPEAEEKFKEVLENADWEFLQEEIPAAIVQSREGIDRVSSIVMAMKEFSHPGSREKATADLNKLIETSLTVTRNEWKYHAEIIKNLAEDLKMVPLIVDEMGQVILNLIVNAANAIEERNSDTGNGEKGVIEITTRNIESGIECVIRDNGIGIPEDIINRIFDPFFTTKEVGKGSGQGLAICHDVISKKHNGSIEVKSRPGEGTVFTIQLPDK</sequence>
<dbReference type="Pfam" id="PF00672">
    <property type="entry name" value="HAMP"/>
    <property type="match status" value="1"/>
</dbReference>
<accession>A0A8D5JNC0</accession>
<keyword evidence="8" id="KW-0175">Coiled coil</keyword>
<keyword evidence="14" id="KW-1185">Reference proteome</keyword>
<keyword evidence="9" id="KW-0812">Transmembrane</keyword>
<dbReference type="PROSITE" id="PS50109">
    <property type="entry name" value="HIS_KIN"/>
    <property type="match status" value="1"/>
</dbReference>
<evidence type="ECO:0000256" key="2">
    <source>
        <dbReference type="ARBA" id="ARBA00012438"/>
    </source>
</evidence>
<dbReference type="Pfam" id="PF13426">
    <property type="entry name" value="PAS_9"/>
    <property type="match status" value="1"/>
</dbReference>
<dbReference type="CDD" id="cd00130">
    <property type="entry name" value="PAS"/>
    <property type="match status" value="1"/>
</dbReference>
<protein>
    <recommendedName>
        <fullName evidence="2">histidine kinase</fullName>
        <ecNumber evidence="2">2.7.13.3</ecNumber>
    </recommendedName>
</protein>
<evidence type="ECO:0000313" key="13">
    <source>
        <dbReference type="EMBL" id="BCL62527.1"/>
    </source>
</evidence>
<dbReference type="PANTHER" id="PTHR43065:SF46">
    <property type="entry name" value="C4-DICARBOXYLATE TRANSPORT SENSOR PROTEIN DCTB"/>
    <property type="match status" value="1"/>
</dbReference>
<evidence type="ECO:0000259" key="12">
    <source>
        <dbReference type="PROSITE" id="PS50885"/>
    </source>
</evidence>
<proteinExistence type="predicted"/>
<organism evidence="13 14">
    <name type="scientific">Desulfomarina profundi</name>
    <dbReference type="NCBI Taxonomy" id="2772557"/>
    <lineage>
        <taxon>Bacteria</taxon>
        <taxon>Pseudomonadati</taxon>
        <taxon>Thermodesulfobacteriota</taxon>
        <taxon>Desulfobulbia</taxon>
        <taxon>Desulfobulbales</taxon>
        <taxon>Desulfobulbaceae</taxon>
        <taxon>Desulfomarina</taxon>
    </lineage>
</organism>
<dbReference type="CDD" id="cd06225">
    <property type="entry name" value="HAMP"/>
    <property type="match status" value="1"/>
</dbReference>
<dbReference type="SMART" id="SM00387">
    <property type="entry name" value="HATPase_c"/>
    <property type="match status" value="1"/>
</dbReference>
<dbReference type="InterPro" id="IPR003594">
    <property type="entry name" value="HATPase_dom"/>
</dbReference>
<feature type="coiled-coil region" evidence="8">
    <location>
        <begin position="444"/>
        <end position="471"/>
    </location>
</feature>
<evidence type="ECO:0000256" key="7">
    <source>
        <dbReference type="ARBA" id="ARBA00023012"/>
    </source>
</evidence>
<dbReference type="SMART" id="SM00304">
    <property type="entry name" value="HAMP"/>
    <property type="match status" value="1"/>
</dbReference>
<feature type="domain" description="PAS" evidence="11">
    <location>
        <begin position="465"/>
        <end position="512"/>
    </location>
</feature>
<feature type="transmembrane region" description="Helical" evidence="9">
    <location>
        <begin position="12"/>
        <end position="33"/>
    </location>
</feature>
<keyword evidence="5" id="KW-0418">Kinase</keyword>
<evidence type="ECO:0000259" key="11">
    <source>
        <dbReference type="PROSITE" id="PS50112"/>
    </source>
</evidence>
<dbReference type="EMBL" id="AP024086">
    <property type="protein sequence ID" value="BCL62527.1"/>
    <property type="molecule type" value="Genomic_DNA"/>
</dbReference>
<evidence type="ECO:0000313" key="14">
    <source>
        <dbReference type="Proteomes" id="UP000826725"/>
    </source>
</evidence>
<dbReference type="InterPro" id="IPR005467">
    <property type="entry name" value="His_kinase_dom"/>
</dbReference>
<dbReference type="InterPro" id="IPR000014">
    <property type="entry name" value="PAS"/>
</dbReference>
<dbReference type="KEGG" id="dbk:DGMP_32200"/>
<evidence type="ECO:0000256" key="1">
    <source>
        <dbReference type="ARBA" id="ARBA00000085"/>
    </source>
</evidence>
<keyword evidence="9" id="KW-0472">Membrane</keyword>
<keyword evidence="6" id="KW-0067">ATP-binding</keyword>
<evidence type="ECO:0000259" key="10">
    <source>
        <dbReference type="PROSITE" id="PS50109"/>
    </source>
</evidence>
<dbReference type="InterPro" id="IPR003660">
    <property type="entry name" value="HAMP_dom"/>
</dbReference>
<dbReference type="GO" id="GO:0005524">
    <property type="term" value="F:ATP binding"/>
    <property type="evidence" value="ECO:0007669"/>
    <property type="project" value="UniProtKB-KW"/>
</dbReference>
<dbReference type="GO" id="GO:0016020">
    <property type="term" value="C:membrane"/>
    <property type="evidence" value="ECO:0007669"/>
    <property type="project" value="InterPro"/>
</dbReference>
<evidence type="ECO:0000256" key="4">
    <source>
        <dbReference type="ARBA" id="ARBA00022741"/>
    </source>
</evidence>
<dbReference type="Proteomes" id="UP000826725">
    <property type="component" value="Chromosome"/>
</dbReference>
<dbReference type="InterPro" id="IPR003661">
    <property type="entry name" value="HisK_dim/P_dom"/>
</dbReference>
<dbReference type="Pfam" id="PF02518">
    <property type="entry name" value="HATPase_c"/>
    <property type="match status" value="1"/>
</dbReference>
<evidence type="ECO:0000256" key="8">
    <source>
        <dbReference type="SAM" id="Coils"/>
    </source>
</evidence>
<reference evidence="13" key="1">
    <citation type="submission" date="2020-09" db="EMBL/GenBank/DDBJ databases">
        <title>Desulfogranum mesoprofundum gen. nov., sp. nov., a novel mesophilic, sulfate-reducing chemolithoautotroph isolated from a deep-sea hydrothermal vent chimney in the Suiyo Seamount.</title>
        <authorList>
            <person name="Hashimoto Y."/>
            <person name="Nakagawa S."/>
        </authorList>
    </citation>
    <scope>NUCLEOTIDE SEQUENCE</scope>
    <source>
        <strain evidence="13">KT2</strain>
    </source>
</reference>
<keyword evidence="7" id="KW-0902">Two-component regulatory system</keyword>
<evidence type="ECO:0000256" key="3">
    <source>
        <dbReference type="ARBA" id="ARBA00022679"/>
    </source>
</evidence>
<comment type="catalytic activity">
    <reaction evidence="1">
        <text>ATP + protein L-histidine = ADP + protein N-phospho-L-histidine.</text>
        <dbReference type="EC" id="2.7.13.3"/>
    </reaction>
</comment>
<keyword evidence="4" id="KW-0547">Nucleotide-binding</keyword>
<name>A0A8D5JNC0_9BACT</name>
<evidence type="ECO:0000256" key="5">
    <source>
        <dbReference type="ARBA" id="ARBA00022777"/>
    </source>
</evidence>
<dbReference type="RefSeq" id="WP_228854876.1">
    <property type="nucleotide sequence ID" value="NZ_AP024086.1"/>
</dbReference>
<feature type="domain" description="HAMP" evidence="12">
    <location>
        <begin position="412"/>
        <end position="463"/>
    </location>
</feature>
<dbReference type="PROSITE" id="PS50885">
    <property type="entry name" value="HAMP"/>
    <property type="match status" value="1"/>
</dbReference>
<dbReference type="PROSITE" id="PS50112">
    <property type="entry name" value="PAS"/>
    <property type="match status" value="1"/>
</dbReference>